<keyword evidence="2 7" id="KW-0813">Transport</keyword>
<keyword evidence="6 7" id="KW-0472">Membrane</keyword>
<evidence type="ECO:0000256" key="7">
    <source>
        <dbReference type="RuleBase" id="RU363032"/>
    </source>
</evidence>
<feature type="transmembrane region" description="Helical" evidence="7">
    <location>
        <begin position="256"/>
        <end position="279"/>
    </location>
</feature>
<dbReference type="InterPro" id="IPR000515">
    <property type="entry name" value="MetI-like"/>
</dbReference>
<keyword evidence="4 7" id="KW-0812">Transmembrane</keyword>
<dbReference type="SUPFAM" id="SSF161098">
    <property type="entry name" value="MetI-like"/>
    <property type="match status" value="1"/>
</dbReference>
<keyword evidence="5 7" id="KW-1133">Transmembrane helix</keyword>
<evidence type="ECO:0000256" key="4">
    <source>
        <dbReference type="ARBA" id="ARBA00022692"/>
    </source>
</evidence>
<comment type="caution">
    <text evidence="9">The sequence shown here is derived from an EMBL/GenBank/DDBJ whole genome shotgun (WGS) entry which is preliminary data.</text>
</comment>
<dbReference type="RefSeq" id="WP_126630206.1">
    <property type="nucleotide sequence ID" value="NZ_BIFT01000002.1"/>
</dbReference>
<dbReference type="PANTHER" id="PTHR43744">
    <property type="entry name" value="ABC TRANSPORTER PERMEASE PROTEIN MG189-RELATED-RELATED"/>
    <property type="match status" value="1"/>
</dbReference>
<evidence type="ECO:0000256" key="3">
    <source>
        <dbReference type="ARBA" id="ARBA00022475"/>
    </source>
</evidence>
<protein>
    <submittedName>
        <fullName evidence="9">Sugar ABC transporter permease</fullName>
    </submittedName>
</protein>
<name>A0A402BFB7_9CHLR</name>
<dbReference type="PANTHER" id="PTHR43744:SF12">
    <property type="entry name" value="ABC TRANSPORTER PERMEASE PROTEIN MG189-RELATED"/>
    <property type="match status" value="1"/>
</dbReference>
<evidence type="ECO:0000313" key="9">
    <source>
        <dbReference type="EMBL" id="GCE30039.1"/>
    </source>
</evidence>
<evidence type="ECO:0000256" key="2">
    <source>
        <dbReference type="ARBA" id="ARBA00022448"/>
    </source>
</evidence>
<comment type="similarity">
    <text evidence="7">Belongs to the binding-protein-dependent transport system permease family.</text>
</comment>
<dbReference type="EMBL" id="BIFT01000002">
    <property type="protein sequence ID" value="GCE30039.1"/>
    <property type="molecule type" value="Genomic_DNA"/>
</dbReference>
<dbReference type="Gene3D" id="1.10.3720.10">
    <property type="entry name" value="MetI-like"/>
    <property type="match status" value="1"/>
</dbReference>
<evidence type="ECO:0000256" key="6">
    <source>
        <dbReference type="ARBA" id="ARBA00023136"/>
    </source>
</evidence>
<dbReference type="PROSITE" id="PS50928">
    <property type="entry name" value="ABC_TM1"/>
    <property type="match status" value="1"/>
</dbReference>
<gene>
    <name evidence="9" type="ORF">KDA_55230</name>
</gene>
<dbReference type="OrthoDB" id="9771544at2"/>
<feature type="transmembrane region" description="Helical" evidence="7">
    <location>
        <begin position="27"/>
        <end position="47"/>
    </location>
</feature>
<evidence type="ECO:0000313" key="10">
    <source>
        <dbReference type="Proteomes" id="UP000287171"/>
    </source>
</evidence>
<feature type="transmembrane region" description="Helical" evidence="7">
    <location>
        <begin position="125"/>
        <end position="147"/>
    </location>
</feature>
<dbReference type="Pfam" id="PF00528">
    <property type="entry name" value="BPD_transp_1"/>
    <property type="match status" value="1"/>
</dbReference>
<accession>A0A402BFB7</accession>
<feature type="transmembrane region" description="Helical" evidence="7">
    <location>
        <begin position="92"/>
        <end position="113"/>
    </location>
</feature>
<proteinExistence type="inferred from homology"/>
<dbReference type="Proteomes" id="UP000287171">
    <property type="component" value="Unassembled WGS sequence"/>
</dbReference>
<evidence type="ECO:0000256" key="5">
    <source>
        <dbReference type="ARBA" id="ARBA00022989"/>
    </source>
</evidence>
<dbReference type="AlphaFoldDB" id="A0A402BFB7"/>
<feature type="domain" description="ABC transmembrane type-1" evidence="8">
    <location>
        <begin position="88"/>
        <end position="279"/>
    </location>
</feature>
<dbReference type="GO" id="GO:0005886">
    <property type="term" value="C:plasma membrane"/>
    <property type="evidence" value="ECO:0007669"/>
    <property type="project" value="UniProtKB-SubCell"/>
</dbReference>
<dbReference type="InterPro" id="IPR035906">
    <property type="entry name" value="MetI-like_sf"/>
</dbReference>
<reference evidence="10" key="1">
    <citation type="submission" date="2018-12" db="EMBL/GenBank/DDBJ databases">
        <title>Tengunoibacter tsumagoiensis gen. nov., sp. nov., Dictyobacter kobayashii sp. nov., D. alpinus sp. nov., and D. joshuensis sp. nov. and description of Dictyobacteraceae fam. nov. within the order Ktedonobacterales isolated from Tengu-no-mugimeshi.</title>
        <authorList>
            <person name="Wang C.M."/>
            <person name="Zheng Y."/>
            <person name="Sakai Y."/>
            <person name="Toyoda A."/>
            <person name="Minakuchi Y."/>
            <person name="Abe K."/>
            <person name="Yokota A."/>
            <person name="Yabe S."/>
        </authorList>
    </citation>
    <scope>NUCLEOTIDE SEQUENCE [LARGE SCALE GENOMIC DNA]</scope>
    <source>
        <strain evidence="10">Uno16</strain>
    </source>
</reference>
<organism evidence="9 10">
    <name type="scientific">Dictyobacter alpinus</name>
    <dbReference type="NCBI Taxonomy" id="2014873"/>
    <lineage>
        <taxon>Bacteria</taxon>
        <taxon>Bacillati</taxon>
        <taxon>Chloroflexota</taxon>
        <taxon>Ktedonobacteria</taxon>
        <taxon>Ktedonobacterales</taxon>
        <taxon>Dictyobacteraceae</taxon>
        <taxon>Dictyobacter</taxon>
    </lineage>
</organism>
<dbReference type="CDD" id="cd06261">
    <property type="entry name" value="TM_PBP2"/>
    <property type="match status" value="1"/>
</dbReference>
<feature type="transmembrane region" description="Helical" evidence="7">
    <location>
        <begin position="159"/>
        <end position="178"/>
    </location>
</feature>
<keyword evidence="10" id="KW-1185">Reference proteome</keyword>
<dbReference type="GO" id="GO:0055085">
    <property type="term" value="P:transmembrane transport"/>
    <property type="evidence" value="ECO:0007669"/>
    <property type="project" value="InterPro"/>
</dbReference>
<evidence type="ECO:0000259" key="8">
    <source>
        <dbReference type="PROSITE" id="PS50928"/>
    </source>
</evidence>
<feature type="transmembrane region" description="Helical" evidence="7">
    <location>
        <begin position="199"/>
        <end position="224"/>
    </location>
</feature>
<keyword evidence="3" id="KW-1003">Cell membrane</keyword>
<sequence>MAYPFRQVRRSRARSTRSQHRFLSKNWLVVLVMIVLALVFLAPFFWLCMTALKSLPELAIYPIRWFPVQAQWDNFVKAVTMIDYLHYTSNTLVLATMYASLVTISSALVGFAFARLSAPGKNTLFIMMLATIMLPQTLTVIPTYVLFSRFGLIDTYWPWFLWGLASAPYLSFLFRQFFAGIPKELEDAAIIDGCSYGRIFWQIFLPLSLPVLVTAFVIAFTGTWGDWFAPKLFLSQDNTTLGVAMSTGYNDGHNDVLTNILAAGSILYVTPVLLIFFFAQRYYVRGIVTSGIK</sequence>
<comment type="subcellular location">
    <subcellularLocation>
        <location evidence="1 7">Cell membrane</location>
        <topology evidence="1 7">Multi-pass membrane protein</topology>
    </subcellularLocation>
</comment>
<evidence type="ECO:0000256" key="1">
    <source>
        <dbReference type="ARBA" id="ARBA00004651"/>
    </source>
</evidence>